<comment type="caution">
    <text evidence="1">The sequence shown here is derived from an EMBL/GenBank/DDBJ whole genome shotgun (WGS) entry which is preliminary data.</text>
</comment>
<evidence type="ECO:0000313" key="1">
    <source>
        <dbReference type="EMBL" id="KAH7119081.1"/>
    </source>
</evidence>
<organism evidence="1 2">
    <name type="scientific">Dendryphion nanum</name>
    <dbReference type="NCBI Taxonomy" id="256645"/>
    <lineage>
        <taxon>Eukaryota</taxon>
        <taxon>Fungi</taxon>
        <taxon>Dikarya</taxon>
        <taxon>Ascomycota</taxon>
        <taxon>Pezizomycotina</taxon>
        <taxon>Dothideomycetes</taxon>
        <taxon>Pleosporomycetidae</taxon>
        <taxon>Pleosporales</taxon>
        <taxon>Torulaceae</taxon>
        <taxon>Dendryphion</taxon>
    </lineage>
</organism>
<accession>A0A9P9DI52</accession>
<dbReference type="OrthoDB" id="3715222at2759"/>
<dbReference type="Proteomes" id="UP000700596">
    <property type="component" value="Unassembled WGS sequence"/>
</dbReference>
<evidence type="ECO:0000313" key="2">
    <source>
        <dbReference type="Proteomes" id="UP000700596"/>
    </source>
</evidence>
<protein>
    <submittedName>
        <fullName evidence="1">Uncharacterized protein</fullName>
    </submittedName>
</protein>
<dbReference type="AlphaFoldDB" id="A0A9P9DI52"/>
<gene>
    <name evidence="1" type="ORF">B0J11DRAFT_509171</name>
</gene>
<reference evidence="1" key="1">
    <citation type="journal article" date="2021" name="Nat. Commun.">
        <title>Genetic determinants of endophytism in the Arabidopsis root mycobiome.</title>
        <authorList>
            <person name="Mesny F."/>
            <person name="Miyauchi S."/>
            <person name="Thiergart T."/>
            <person name="Pickel B."/>
            <person name="Atanasova L."/>
            <person name="Karlsson M."/>
            <person name="Huettel B."/>
            <person name="Barry K.W."/>
            <person name="Haridas S."/>
            <person name="Chen C."/>
            <person name="Bauer D."/>
            <person name="Andreopoulos W."/>
            <person name="Pangilinan J."/>
            <person name="LaButti K."/>
            <person name="Riley R."/>
            <person name="Lipzen A."/>
            <person name="Clum A."/>
            <person name="Drula E."/>
            <person name="Henrissat B."/>
            <person name="Kohler A."/>
            <person name="Grigoriev I.V."/>
            <person name="Martin F.M."/>
            <person name="Hacquard S."/>
        </authorList>
    </citation>
    <scope>NUCLEOTIDE SEQUENCE</scope>
    <source>
        <strain evidence="1">MPI-CAGE-CH-0243</strain>
    </source>
</reference>
<dbReference type="EMBL" id="JAGMWT010000012">
    <property type="protein sequence ID" value="KAH7119081.1"/>
    <property type="molecule type" value="Genomic_DNA"/>
</dbReference>
<keyword evidence="2" id="KW-1185">Reference proteome</keyword>
<name>A0A9P9DI52_9PLEO</name>
<proteinExistence type="predicted"/>
<sequence length="256" mass="29236">MSRFLTLPAELRDQITRYVITHEAGLFTTHVPGRGVWIFSSSGEDEENAVQPNQLQFVCRQLRFETRDMTLNLNSLTFTPIGIRTAMDIFSQFKKSPLFHTLENYGKTITISDKVKYTDSGFRTWFHNHIMDHNSDVYGFCNYFPKSFVVVRFPIFGLHKILAFNIFACCAVQSALHSVPPPTFLSDIQANMVDRTAADLTADRYSPELRPVNLLVFPSDENYETLMARLEHDPPPSSPFHQASAAAVRQWFEAGF</sequence>